<proteinExistence type="inferred from homology"/>
<dbReference type="AlphaFoldDB" id="A0A913YZ11"/>
<dbReference type="Proteomes" id="UP000887568">
    <property type="component" value="Unplaced"/>
</dbReference>
<accession>A0A913YZ11</accession>
<dbReference type="FunFam" id="3.30.420.40:FF:000058">
    <property type="entry name" value="Putative actin-related protein 5"/>
    <property type="match status" value="1"/>
</dbReference>
<evidence type="ECO:0000256" key="2">
    <source>
        <dbReference type="ARBA" id="ARBA00022490"/>
    </source>
</evidence>
<dbReference type="GO" id="GO:0005856">
    <property type="term" value="C:cytoskeleton"/>
    <property type="evidence" value="ECO:0007669"/>
    <property type="project" value="UniProtKB-SubCell"/>
</dbReference>
<dbReference type="FunFam" id="3.30.420.40:FF:000148">
    <property type="entry name" value="Actin, alpha skeletal muscle"/>
    <property type="match status" value="1"/>
</dbReference>
<evidence type="ECO:0000256" key="6">
    <source>
        <dbReference type="ARBA" id="ARBA00023212"/>
    </source>
</evidence>
<keyword evidence="4" id="KW-0067">ATP-binding</keyword>
<dbReference type="FunFam" id="3.30.420.40:FF:000404">
    <property type="entry name" value="Major actin"/>
    <property type="match status" value="1"/>
</dbReference>
<dbReference type="Gene3D" id="3.90.640.10">
    <property type="entry name" value="Actin, Chain A, domain 4"/>
    <property type="match status" value="1"/>
</dbReference>
<dbReference type="SUPFAM" id="SSF53067">
    <property type="entry name" value="Actin-like ATPase domain"/>
    <property type="match status" value="2"/>
</dbReference>
<dbReference type="GeneID" id="119719427"/>
<dbReference type="Pfam" id="PF00022">
    <property type="entry name" value="Actin"/>
    <property type="match status" value="1"/>
</dbReference>
<dbReference type="PANTHER" id="PTHR11937">
    <property type="entry name" value="ACTIN"/>
    <property type="match status" value="1"/>
</dbReference>
<dbReference type="PROSITE" id="PS01132">
    <property type="entry name" value="ACTINS_ACT_LIKE"/>
    <property type="match status" value="1"/>
</dbReference>
<reference evidence="8" key="1">
    <citation type="submission" date="2022-11" db="UniProtKB">
        <authorList>
            <consortium name="EnsemblMetazoa"/>
        </authorList>
    </citation>
    <scope>IDENTIFICATION</scope>
</reference>
<keyword evidence="2" id="KW-0963">Cytoplasm</keyword>
<evidence type="ECO:0000256" key="3">
    <source>
        <dbReference type="ARBA" id="ARBA00022741"/>
    </source>
</evidence>
<protein>
    <recommendedName>
        <fullName evidence="10">Actin</fullName>
    </recommendedName>
</protein>
<keyword evidence="3" id="KW-0547">Nucleotide-binding</keyword>
<evidence type="ECO:0000256" key="5">
    <source>
        <dbReference type="ARBA" id="ARBA00022990"/>
    </source>
</evidence>
<dbReference type="InterPro" id="IPR020902">
    <property type="entry name" value="Actin/actin-like_CS"/>
</dbReference>
<sequence length="375" mass="41767">MDDDIASLIIDNGSGMTQAGFGGDDFPRAVFPSIVGRPRRRSRTTDKWEGIFIGSDILAKRADLTLDYPIEHGIVTNWDDMVKIWDHTFARELRVDPEEHPVLLTEAPLNPKANREKATEIMFEKFHAPALYVANQAVLSLYSLESERSLTGTVLQSGEGVTYSVPVYEGSALSHAILRLDMAGRDLTDYLMKLLTEQGYTFTTPDDREAVRDIKETLCYVARDFDDTVKKAAAGSSLERSYKLPDGQLITLSDARIRVPEALFKPSFLGTQGPGIHEMTNDSIQKCDEEIRSDLYANVVLAGGSTMFPGIADRMQKEVTALAPPTMKIKIIAPPERKYSAWIGGSILASLSTFPKMWTSKQEYEEYGPSIMQRK</sequence>
<name>A0A913YZ11_PATMI</name>
<comment type="subcellular location">
    <subcellularLocation>
        <location evidence="1">Cytoplasm</location>
        <location evidence="1">Cytoskeleton</location>
    </subcellularLocation>
</comment>
<comment type="similarity">
    <text evidence="7">Belongs to the actin family.</text>
</comment>
<evidence type="ECO:0000256" key="4">
    <source>
        <dbReference type="ARBA" id="ARBA00022840"/>
    </source>
</evidence>
<dbReference type="FunFam" id="3.90.640.10:FF:000047">
    <property type="entry name" value="Actin, alpha skeletal muscle"/>
    <property type="match status" value="1"/>
</dbReference>
<organism evidence="8 9">
    <name type="scientific">Patiria miniata</name>
    <name type="common">Bat star</name>
    <name type="synonym">Asterina miniata</name>
    <dbReference type="NCBI Taxonomy" id="46514"/>
    <lineage>
        <taxon>Eukaryota</taxon>
        <taxon>Metazoa</taxon>
        <taxon>Echinodermata</taxon>
        <taxon>Eleutherozoa</taxon>
        <taxon>Asterozoa</taxon>
        <taxon>Asteroidea</taxon>
        <taxon>Valvatacea</taxon>
        <taxon>Valvatida</taxon>
        <taxon>Asterinidae</taxon>
        <taxon>Patiria</taxon>
    </lineage>
</organism>
<dbReference type="SMART" id="SM00268">
    <property type="entry name" value="ACTIN"/>
    <property type="match status" value="1"/>
</dbReference>
<evidence type="ECO:0000256" key="1">
    <source>
        <dbReference type="ARBA" id="ARBA00004245"/>
    </source>
</evidence>
<dbReference type="PRINTS" id="PR00190">
    <property type="entry name" value="ACTIN"/>
</dbReference>
<dbReference type="GO" id="GO:0005524">
    <property type="term" value="F:ATP binding"/>
    <property type="evidence" value="ECO:0007669"/>
    <property type="project" value="UniProtKB-KW"/>
</dbReference>
<dbReference type="Gene3D" id="3.30.420.40">
    <property type="match status" value="2"/>
</dbReference>
<dbReference type="InterPro" id="IPR043129">
    <property type="entry name" value="ATPase_NBD"/>
</dbReference>
<evidence type="ECO:0000313" key="8">
    <source>
        <dbReference type="EnsemblMetazoa" id="XP_038044803.1"/>
    </source>
</evidence>
<keyword evidence="5" id="KW-0007">Acetylation</keyword>
<evidence type="ECO:0000313" key="9">
    <source>
        <dbReference type="Proteomes" id="UP000887568"/>
    </source>
</evidence>
<keyword evidence="9" id="KW-1185">Reference proteome</keyword>
<dbReference type="OrthoDB" id="5132116at2759"/>
<dbReference type="RefSeq" id="XP_038044803.1">
    <property type="nucleotide sequence ID" value="XM_038188875.1"/>
</dbReference>
<evidence type="ECO:0000256" key="7">
    <source>
        <dbReference type="RuleBase" id="RU000487"/>
    </source>
</evidence>
<keyword evidence="6" id="KW-0206">Cytoskeleton</keyword>
<evidence type="ECO:0008006" key="10">
    <source>
        <dbReference type="Google" id="ProtNLM"/>
    </source>
</evidence>
<dbReference type="InterPro" id="IPR004000">
    <property type="entry name" value="Actin"/>
</dbReference>
<dbReference type="EnsemblMetazoa" id="XM_038188875.1">
    <property type="protein sequence ID" value="XP_038044803.1"/>
    <property type="gene ID" value="LOC119719427"/>
</dbReference>